<keyword evidence="6 10" id="KW-0865">Zymogen</keyword>
<dbReference type="Pfam" id="PF02675">
    <property type="entry name" value="AdoMet_dc"/>
    <property type="match status" value="1"/>
</dbReference>
<comment type="cofactor">
    <cofactor evidence="10">
        <name>pyruvate</name>
        <dbReference type="ChEBI" id="CHEBI:15361"/>
    </cofactor>
    <text evidence="10">Binds 1 pyruvoyl group covalently per subunit.</text>
</comment>
<feature type="chain" id="PRO_5023416196" description="S-adenosylmethionine decarboxylase alpha chain" evidence="10">
    <location>
        <begin position="122"/>
        <end position="273"/>
    </location>
</feature>
<dbReference type="RefSeq" id="WP_003408350.1">
    <property type="nucleotide sequence ID" value="NZ_ACOM01000005.1"/>
</dbReference>
<evidence type="ECO:0000256" key="7">
    <source>
        <dbReference type="ARBA" id="ARBA00023239"/>
    </source>
</evidence>
<dbReference type="NCBIfam" id="TIGR03331">
    <property type="entry name" value="SAM_DCase_Eco"/>
    <property type="match status" value="1"/>
</dbReference>
<gene>
    <name evidence="10 11" type="primary">speD</name>
    <name evidence="11" type="ORF">CLP_3122</name>
</gene>
<evidence type="ECO:0000256" key="1">
    <source>
        <dbReference type="ARBA" id="ARBA00022691"/>
    </source>
</evidence>
<feature type="active site" description="Proton acceptor; for processing activity" evidence="10">
    <location>
        <position position="127"/>
    </location>
</feature>
<sequence length="273" mass="31745">MMLGLENKLKLYGFNNLTKTLSFNIYDVCYAKSEREQKDYIAYIDEQYNSERLTKILCDVTDIIGAHVLNISKQDYEPQGASVTILIAEESMTNRMNTEPIVTDKLDIQTTRDTVVAHLDKSHVTVHTYPEYHPHNSIATFRVDIDVSTCGEVSPLNALNYLIGSFDSDIITTDYRVRGFTRDVDGKKLYMDHKITSIQDYIDNETLQKYDAVDINVYQANLFHTKMLIKEMELQNYLFNKDVYEIKPKQRLEIENNLRREMIEIFSGSNIYD</sequence>
<dbReference type="PIRSF" id="PIRSF001356">
    <property type="entry name" value="SAM_decarboxylas"/>
    <property type="match status" value="1"/>
</dbReference>
<feature type="active site" description="Schiff-base intermediate with substrate; via pyruvic acid" evidence="10">
    <location>
        <position position="122"/>
    </location>
</feature>
<dbReference type="GO" id="GO:0004014">
    <property type="term" value="F:adenosylmethionine decarboxylase activity"/>
    <property type="evidence" value="ECO:0007669"/>
    <property type="project" value="UniProtKB-UniRule"/>
</dbReference>
<comment type="similarity">
    <text evidence="10">Belongs to the prokaryotic AdoMetDC family. Type 2 subfamily.</text>
</comment>
<keyword evidence="5 10" id="KW-0620">Polyamine biosynthesis</keyword>
<feature type="site" description="Cleavage (non-hydrolytic); by autolysis" evidence="10">
    <location>
        <begin position="121"/>
        <end position="122"/>
    </location>
</feature>
<proteinExistence type="inferred from homology"/>
<protein>
    <recommendedName>
        <fullName evidence="10">S-adenosylmethionine decarboxylase proenzyme</fullName>
        <shortName evidence="10">AdoMetDC</shortName>
        <shortName evidence="10">SAMDC</shortName>
        <ecNumber evidence="10">4.1.1.50</ecNumber>
    </recommendedName>
    <component>
        <recommendedName>
            <fullName evidence="10">S-adenosylmethionine decarboxylase beta chain</fullName>
        </recommendedName>
    </component>
    <component>
        <recommendedName>
            <fullName evidence="10">S-adenosylmethionine decarboxylase alpha chain</fullName>
        </recommendedName>
    </component>
</protein>
<evidence type="ECO:0000256" key="2">
    <source>
        <dbReference type="ARBA" id="ARBA00022793"/>
    </source>
</evidence>
<comment type="subunit">
    <text evidence="10">Heterooctamer of four alpha and four beta chains arranged as a tetramer of alpha/beta heterodimers.</text>
</comment>
<keyword evidence="12" id="KW-1185">Reference proteome</keyword>
<dbReference type="EC" id="4.1.1.50" evidence="10"/>
<dbReference type="AlphaFoldDB" id="C4IHG1"/>
<name>C4IHG1_CLOBU</name>
<evidence type="ECO:0000313" key="12">
    <source>
        <dbReference type="Proteomes" id="UP000003081"/>
    </source>
</evidence>
<feature type="active site" description="Proton donor; for catalytic activity" evidence="10">
    <location>
        <position position="150"/>
    </location>
</feature>
<keyword evidence="8 10" id="KW-0704">Schiff base</keyword>
<dbReference type="GO" id="GO:0008295">
    <property type="term" value="P:spermidine biosynthetic process"/>
    <property type="evidence" value="ECO:0007669"/>
    <property type="project" value="UniProtKB-UniRule"/>
</dbReference>
<dbReference type="InterPro" id="IPR009165">
    <property type="entry name" value="S-AdoMet_deCO2ase_bac"/>
</dbReference>
<evidence type="ECO:0000256" key="9">
    <source>
        <dbReference type="ARBA" id="ARBA00023317"/>
    </source>
</evidence>
<dbReference type="PANTHER" id="PTHR33866:SF1">
    <property type="entry name" value="S-ADENOSYLMETHIONINE DECARBOXYLASE PROENZYME"/>
    <property type="match status" value="1"/>
</dbReference>
<feature type="modified residue" description="Pyruvic acid (Ser); by autocatalysis" evidence="10">
    <location>
        <position position="122"/>
    </location>
</feature>
<keyword evidence="9 10" id="KW-0670">Pyruvate</keyword>
<dbReference type="HAMAP" id="MF_00465">
    <property type="entry name" value="AdoMetDC_2"/>
    <property type="match status" value="1"/>
</dbReference>
<evidence type="ECO:0000256" key="4">
    <source>
        <dbReference type="ARBA" id="ARBA00023066"/>
    </source>
</evidence>
<evidence type="ECO:0000256" key="3">
    <source>
        <dbReference type="ARBA" id="ARBA00022813"/>
    </source>
</evidence>
<comment type="pathway">
    <text evidence="10">Amine and polyamine biosynthesis; S-adenosylmethioninamine biosynthesis; S-adenosylmethioninamine from S-adenosyl-L-methionine: step 1/1.</text>
</comment>
<keyword evidence="3 10" id="KW-0068">Autocatalytic cleavage</keyword>
<keyword evidence="4 10" id="KW-0745">Spermidine biosynthesis</keyword>
<dbReference type="STRING" id="1492.ATN24_14680"/>
<dbReference type="InterPro" id="IPR016067">
    <property type="entry name" value="S-AdoMet_deCO2ase_core"/>
</dbReference>
<dbReference type="UniPathway" id="UPA00331">
    <property type="reaction ID" value="UER00451"/>
</dbReference>
<evidence type="ECO:0000256" key="6">
    <source>
        <dbReference type="ARBA" id="ARBA00023145"/>
    </source>
</evidence>
<accession>C4IHG1</accession>
<organism evidence="11 12">
    <name type="scientific">Clostridium butyricum E4 str. BoNT E BL5262</name>
    <dbReference type="NCBI Taxonomy" id="632245"/>
    <lineage>
        <taxon>Bacteria</taxon>
        <taxon>Bacillati</taxon>
        <taxon>Bacillota</taxon>
        <taxon>Clostridia</taxon>
        <taxon>Eubacteriales</taxon>
        <taxon>Clostridiaceae</taxon>
        <taxon>Clostridium</taxon>
    </lineage>
</organism>
<dbReference type="SUPFAM" id="SSF56276">
    <property type="entry name" value="S-adenosylmethionine decarboxylase"/>
    <property type="match status" value="1"/>
</dbReference>
<dbReference type="InterPro" id="IPR003826">
    <property type="entry name" value="AdoMetDC_fam_prok"/>
</dbReference>
<dbReference type="EMBL" id="ACOM01000005">
    <property type="protein sequence ID" value="EEP54755.1"/>
    <property type="molecule type" value="Genomic_DNA"/>
</dbReference>
<comment type="PTM">
    <text evidence="10">Is synthesized initially as an inactive proenzyme. Formation of the active enzyme involves a self-maturation process in which the active site pyruvoyl group is generated from an internal serine residue via an autocatalytic post-translational modification. Two non-identical subunits are generated from the proenzyme in this reaction, and the pyruvate is formed at the N-terminus of the alpha chain, which is derived from the carboxyl end of the proenzyme. The post-translation cleavage follows an unusual pathway, termed non-hydrolytic serinolysis, in which the side chain hydroxyl group of the serine supplies its oxygen atom to form the C-terminus of the beta chain, while the remainder of the serine residue undergoes an oxidative deamination to produce ammonia and the pyruvoyl group blocking the N-terminus of the alpha chain.</text>
</comment>
<evidence type="ECO:0000256" key="8">
    <source>
        <dbReference type="ARBA" id="ARBA00023270"/>
    </source>
</evidence>
<dbReference type="GO" id="GO:0005829">
    <property type="term" value="C:cytosol"/>
    <property type="evidence" value="ECO:0007669"/>
    <property type="project" value="TreeGrafter"/>
</dbReference>
<comment type="function">
    <text evidence="10">Catalyzes the decarboxylation of S-adenosylmethionine to S-adenosylmethioninamine (dcAdoMet), the propylamine donor required for the synthesis of the polyamines spermine and spermidine from the diamine putrescine.</text>
</comment>
<evidence type="ECO:0000256" key="5">
    <source>
        <dbReference type="ARBA" id="ARBA00023115"/>
    </source>
</evidence>
<dbReference type="Proteomes" id="UP000003081">
    <property type="component" value="Unassembled WGS sequence"/>
</dbReference>
<dbReference type="HOGENOM" id="CLU_092007_0_0_9"/>
<dbReference type="PANTHER" id="PTHR33866">
    <property type="entry name" value="S-ADENOSYLMETHIONINE DECARBOXYLASE PROENZYME"/>
    <property type="match status" value="1"/>
</dbReference>
<dbReference type="eggNOG" id="COG1586">
    <property type="taxonomic scope" value="Bacteria"/>
</dbReference>
<keyword evidence="7 10" id="KW-0456">Lyase</keyword>
<comment type="catalytic activity">
    <reaction evidence="10">
        <text>S-adenosyl-L-methionine + H(+) = S-adenosyl 3-(methylsulfanyl)propylamine + CO2</text>
        <dbReference type="Rhea" id="RHEA:15981"/>
        <dbReference type="ChEBI" id="CHEBI:15378"/>
        <dbReference type="ChEBI" id="CHEBI:16526"/>
        <dbReference type="ChEBI" id="CHEBI:57443"/>
        <dbReference type="ChEBI" id="CHEBI:59789"/>
        <dbReference type="EC" id="4.1.1.50"/>
    </reaction>
</comment>
<reference evidence="11 12" key="1">
    <citation type="submission" date="2009-08" db="EMBL/GenBank/DDBJ databases">
        <authorList>
            <person name="Shrivastava S."/>
            <person name="Brinkac L.B."/>
            <person name="Brown J.L."/>
            <person name="Bruce D.B."/>
            <person name="Detter C."/>
            <person name="Green L.D."/>
            <person name="Munk C.A."/>
            <person name="Rogers Y.C."/>
            <person name="Tapia R."/>
            <person name="Sims D.R."/>
            <person name="Smith L.A."/>
            <person name="Smith T.J."/>
            <person name="Sutton G."/>
            <person name="Brettin T."/>
        </authorList>
    </citation>
    <scope>NUCLEOTIDE SEQUENCE [LARGE SCALE GENOMIC DNA]</scope>
    <source>
        <strain evidence="12">E4 str. BoNT E BL5262</strain>
    </source>
</reference>
<feature type="chain" id="PRO_5023416195" description="S-adenosylmethionine decarboxylase beta chain" evidence="10">
    <location>
        <begin position="1"/>
        <end position="121"/>
    </location>
</feature>
<keyword evidence="2 10" id="KW-0210">Decarboxylase</keyword>
<evidence type="ECO:0000313" key="11">
    <source>
        <dbReference type="EMBL" id="EEP54755.1"/>
    </source>
</evidence>
<evidence type="ECO:0000256" key="10">
    <source>
        <dbReference type="HAMAP-Rule" id="MF_00465"/>
    </source>
</evidence>
<keyword evidence="1 10" id="KW-0949">S-adenosyl-L-methionine</keyword>
<dbReference type="Gene3D" id="3.60.90.10">
    <property type="entry name" value="S-adenosylmethionine decarboxylase"/>
    <property type="match status" value="1"/>
</dbReference>
<comment type="caution">
    <text evidence="11">The sequence shown here is derived from an EMBL/GenBank/DDBJ whole genome shotgun (WGS) entry which is preliminary data.</text>
</comment>